<dbReference type="Pfam" id="PF13719">
    <property type="entry name" value="Zn_ribbon_5"/>
    <property type="match status" value="1"/>
</dbReference>
<dbReference type="eggNOG" id="ENOG5030T5U">
    <property type="taxonomic scope" value="Bacteria"/>
</dbReference>
<evidence type="ECO:0000259" key="2">
    <source>
        <dbReference type="Pfam" id="PF13719"/>
    </source>
</evidence>
<proteinExistence type="predicted"/>
<dbReference type="RefSeq" id="WP_011465622.1">
    <property type="nucleotide sequence ID" value="NC_007908.1"/>
</dbReference>
<dbReference type="OrthoDB" id="5294582at2"/>
<sequence>MSLITRCPSCQTLFKVVPDQLRISEGWVRCGQCDEIFDAALHLLQAPPAPQLPSTQQPELPEALTAVDASGLPVAEVSPVDEGSSVPMPLVEELDRLDESVHPMDTSDLAPSAVSTAMATGYTADAGRDADETDVRDELDEVSFLRDSKSGVFWHKPIMRATLVLLSLVLLLGLLGQIVLHERNRIVALEPGLRPLLLALCAPLNCVVSPLRRIESIVIDSSSFNRLQGDSYRLNFTVKNTADISLAVSAIELTLTDSLDQPVVRRVLLPSELGLKSDAMTAGAEWPISLALEIKAVGTSDRIAGYRLLTFYP</sequence>
<gene>
    <name evidence="3" type="ordered locus">Rfer_3350</name>
</gene>
<dbReference type="Proteomes" id="UP000008332">
    <property type="component" value="Chromosome"/>
</dbReference>
<dbReference type="InterPro" id="IPR021834">
    <property type="entry name" value="DUF3426"/>
</dbReference>
<protein>
    <submittedName>
        <fullName evidence="3">Zinc finger/thioredoxin putative</fullName>
    </submittedName>
</protein>
<feature type="transmembrane region" description="Helical" evidence="1">
    <location>
        <begin position="158"/>
        <end position="180"/>
    </location>
</feature>
<keyword evidence="4" id="KW-1185">Reference proteome</keyword>
<organism evidence="3 4">
    <name type="scientific">Albidiferax ferrireducens (strain ATCC BAA-621 / DSM 15236 / T118)</name>
    <name type="common">Rhodoferax ferrireducens</name>
    <dbReference type="NCBI Taxonomy" id="338969"/>
    <lineage>
        <taxon>Bacteria</taxon>
        <taxon>Pseudomonadati</taxon>
        <taxon>Pseudomonadota</taxon>
        <taxon>Betaproteobacteria</taxon>
        <taxon>Burkholderiales</taxon>
        <taxon>Comamonadaceae</taxon>
        <taxon>Rhodoferax</taxon>
    </lineage>
</organism>
<name>Q21T44_ALBFT</name>
<reference evidence="4" key="1">
    <citation type="submission" date="2006-02" db="EMBL/GenBank/DDBJ databases">
        <title>Complete sequence of chromosome of Rhodoferax ferrireducens DSM 15236.</title>
        <authorList>
            <person name="Copeland A."/>
            <person name="Lucas S."/>
            <person name="Lapidus A."/>
            <person name="Barry K."/>
            <person name="Detter J.C."/>
            <person name="Glavina del Rio T."/>
            <person name="Hammon N."/>
            <person name="Israni S."/>
            <person name="Pitluck S."/>
            <person name="Brettin T."/>
            <person name="Bruce D."/>
            <person name="Han C."/>
            <person name="Tapia R."/>
            <person name="Gilna P."/>
            <person name="Kiss H."/>
            <person name="Schmutz J."/>
            <person name="Larimer F."/>
            <person name="Land M."/>
            <person name="Kyrpides N."/>
            <person name="Ivanova N."/>
            <person name="Richardson P."/>
        </authorList>
    </citation>
    <scope>NUCLEOTIDE SEQUENCE [LARGE SCALE GENOMIC DNA]</scope>
    <source>
        <strain evidence="4">ATCC BAA-621 / DSM 15236 / T118</strain>
    </source>
</reference>
<evidence type="ECO:0000256" key="1">
    <source>
        <dbReference type="SAM" id="Phobius"/>
    </source>
</evidence>
<keyword evidence="1" id="KW-0812">Transmembrane</keyword>
<dbReference type="EMBL" id="CP000267">
    <property type="protein sequence ID" value="ABD71059.1"/>
    <property type="molecule type" value="Genomic_DNA"/>
</dbReference>
<evidence type="ECO:0000313" key="3">
    <source>
        <dbReference type="EMBL" id="ABD71059.1"/>
    </source>
</evidence>
<dbReference type="HOGENOM" id="CLU_036053_4_1_4"/>
<dbReference type="Pfam" id="PF11906">
    <property type="entry name" value="DUF3426"/>
    <property type="match status" value="1"/>
</dbReference>
<evidence type="ECO:0000313" key="4">
    <source>
        <dbReference type="Proteomes" id="UP000008332"/>
    </source>
</evidence>
<dbReference type="AlphaFoldDB" id="Q21T44"/>
<keyword evidence="1" id="KW-0472">Membrane</keyword>
<dbReference type="KEGG" id="rfr:Rfer_3350"/>
<dbReference type="InterPro" id="IPR011723">
    <property type="entry name" value="Znf/thioredoxin_put"/>
</dbReference>
<dbReference type="NCBIfam" id="TIGR02098">
    <property type="entry name" value="MJ0042_CXXC"/>
    <property type="match status" value="1"/>
</dbReference>
<accession>Q21T44</accession>
<dbReference type="STRING" id="338969.Rfer_3350"/>
<keyword evidence="1" id="KW-1133">Transmembrane helix</keyword>
<feature type="domain" description="Zinc finger/thioredoxin putative" evidence="2">
    <location>
        <begin position="3"/>
        <end position="39"/>
    </location>
</feature>